<organism evidence="2 3">
    <name type="scientific">Chitinophaga oryziterrae</name>
    <dbReference type="NCBI Taxonomy" id="1031224"/>
    <lineage>
        <taxon>Bacteria</taxon>
        <taxon>Pseudomonadati</taxon>
        <taxon>Bacteroidota</taxon>
        <taxon>Chitinophagia</taxon>
        <taxon>Chitinophagales</taxon>
        <taxon>Chitinophagaceae</taxon>
        <taxon>Chitinophaga</taxon>
    </lineage>
</organism>
<dbReference type="EMBL" id="WRXO01000003">
    <property type="protein sequence ID" value="MVT41557.1"/>
    <property type="molecule type" value="Genomic_DNA"/>
</dbReference>
<evidence type="ECO:0000313" key="2">
    <source>
        <dbReference type="EMBL" id="MVT41557.1"/>
    </source>
</evidence>
<dbReference type="RefSeq" id="WP_157300181.1">
    <property type="nucleotide sequence ID" value="NZ_BAAAZB010000025.1"/>
</dbReference>
<dbReference type="SMART" id="SM01252">
    <property type="entry name" value="KilA-N"/>
    <property type="match status" value="1"/>
</dbReference>
<dbReference type="Pfam" id="PF04383">
    <property type="entry name" value="KilA-N"/>
    <property type="match status" value="1"/>
</dbReference>
<comment type="caution">
    <text evidence="2">The sequence shown here is derived from an EMBL/GenBank/DDBJ whole genome shotgun (WGS) entry which is preliminary data.</text>
</comment>
<protein>
    <recommendedName>
        <fullName evidence="1">KilA/APSES-type HTH DNA-binding domain-containing protein</fullName>
    </recommendedName>
</protein>
<proteinExistence type="predicted"/>
<evidence type="ECO:0000313" key="3">
    <source>
        <dbReference type="Proteomes" id="UP000468388"/>
    </source>
</evidence>
<name>A0A6N8J8J6_9BACT</name>
<dbReference type="AlphaFoldDB" id="A0A6N8J8J6"/>
<dbReference type="OrthoDB" id="9810290at2"/>
<dbReference type="Proteomes" id="UP000468388">
    <property type="component" value="Unassembled WGS sequence"/>
</dbReference>
<sequence>MVKKREINVQDNVISVITHNNEDYISLTDMVRAKEGDFFIEHWLRNRNTVEFLGIWESINNPGFNSLEFEGIKNLAGLNSFSISVKELVKKTFHRIRRN</sequence>
<reference evidence="2 3" key="1">
    <citation type="submission" date="2019-12" db="EMBL/GenBank/DDBJ databases">
        <title>The draft genomic sequence of strain Chitinophaga oryziterrae JCM 16595.</title>
        <authorList>
            <person name="Zhang X."/>
        </authorList>
    </citation>
    <scope>NUCLEOTIDE SEQUENCE [LARGE SCALE GENOMIC DNA]</scope>
    <source>
        <strain evidence="2 3">JCM 16595</strain>
    </source>
</reference>
<feature type="domain" description="KilA/APSES-type HTH DNA-binding" evidence="1">
    <location>
        <begin position="13"/>
        <end position="99"/>
    </location>
</feature>
<accession>A0A6N8J8J6</accession>
<gene>
    <name evidence="2" type="ORF">GO495_13265</name>
</gene>
<evidence type="ECO:0000259" key="1">
    <source>
        <dbReference type="SMART" id="SM01252"/>
    </source>
</evidence>
<keyword evidence="3" id="KW-1185">Reference proteome</keyword>
<dbReference type="InterPro" id="IPR018004">
    <property type="entry name" value="KilA/APSES_HTH"/>
</dbReference>